<name>A0A2T1HMN5_9HYPH</name>
<sequence length="345" mass="35960">MMMTCLRPVLGKIFGACLALTALAGSAYAQSCEALKAEYRSLGSGGGSSAARQEIARLSYAYQQMGCANGGFLFFGPPPACSGIVARMRSLQSQLAAGGGDENRARKAHLRAAIAQACGESERASSSASSGGYTPRGGRKLVCVRTCDGFFFPLANRPEDGDTEEMCQALCPGAETAVYRMQEGGAIQEAVSNRGQSYMSLPNALKYRTGVSDSCACKKADQTWSQALARAESMIARRGSDIVVDAKLAAQMSQAVNGKSGHKGRKAPGREPAEEPADIVVTPAKATATNDAPVNGSDAQAQRSVRVIAPEMFAPARMNTAPEQPQAATSATSQLETGAVAQTQQ</sequence>
<reference evidence="4" key="1">
    <citation type="submission" date="2018-03" db="EMBL/GenBank/DDBJ databases">
        <authorList>
            <person name="Sun L."/>
            <person name="Liu H."/>
            <person name="Chen W."/>
            <person name="Huang K."/>
            <person name="Liu W."/>
            <person name="Gao X."/>
        </authorList>
    </citation>
    <scope>NUCLEOTIDE SEQUENCE [LARGE SCALE GENOMIC DNA]</scope>
    <source>
        <strain evidence="4">SH9</strain>
    </source>
</reference>
<proteinExistence type="predicted"/>
<feature type="region of interest" description="Disordered" evidence="1">
    <location>
        <begin position="317"/>
        <end position="345"/>
    </location>
</feature>
<dbReference type="AlphaFoldDB" id="A0A2T1HMN5"/>
<evidence type="ECO:0000313" key="4">
    <source>
        <dbReference type="Proteomes" id="UP000239772"/>
    </source>
</evidence>
<feature type="region of interest" description="Disordered" evidence="1">
    <location>
        <begin position="254"/>
        <end position="278"/>
    </location>
</feature>
<dbReference type="Pfam" id="PF11064">
    <property type="entry name" value="DUF2865"/>
    <property type="match status" value="1"/>
</dbReference>
<keyword evidence="2" id="KW-0732">Signal</keyword>
<feature type="compositionally biased region" description="Polar residues" evidence="1">
    <location>
        <begin position="321"/>
        <end position="345"/>
    </location>
</feature>
<organism evidence="3 4">
    <name type="scientific">Alsobacter soli</name>
    <dbReference type="NCBI Taxonomy" id="2109933"/>
    <lineage>
        <taxon>Bacteria</taxon>
        <taxon>Pseudomonadati</taxon>
        <taxon>Pseudomonadota</taxon>
        <taxon>Alphaproteobacteria</taxon>
        <taxon>Hyphomicrobiales</taxon>
        <taxon>Alsobacteraceae</taxon>
        <taxon>Alsobacter</taxon>
    </lineage>
</organism>
<gene>
    <name evidence="3" type="ORF">SLNSH_21895</name>
</gene>
<comment type="caution">
    <text evidence="3">The sequence shown here is derived from an EMBL/GenBank/DDBJ whole genome shotgun (WGS) entry which is preliminary data.</text>
</comment>
<evidence type="ECO:0000313" key="3">
    <source>
        <dbReference type="EMBL" id="PSC02851.1"/>
    </source>
</evidence>
<dbReference type="InterPro" id="IPR021293">
    <property type="entry name" value="DUF2865"/>
</dbReference>
<dbReference type="EMBL" id="PVZS01000036">
    <property type="protein sequence ID" value="PSC02851.1"/>
    <property type="molecule type" value="Genomic_DNA"/>
</dbReference>
<evidence type="ECO:0008006" key="5">
    <source>
        <dbReference type="Google" id="ProtNLM"/>
    </source>
</evidence>
<feature type="signal peptide" evidence="2">
    <location>
        <begin position="1"/>
        <end position="29"/>
    </location>
</feature>
<feature type="chain" id="PRO_5015710078" description="DUF2865 domain-containing protein" evidence="2">
    <location>
        <begin position="30"/>
        <end position="345"/>
    </location>
</feature>
<evidence type="ECO:0000256" key="1">
    <source>
        <dbReference type="SAM" id="MobiDB-lite"/>
    </source>
</evidence>
<accession>A0A2T1HMN5</accession>
<evidence type="ECO:0000256" key="2">
    <source>
        <dbReference type="SAM" id="SignalP"/>
    </source>
</evidence>
<dbReference type="Proteomes" id="UP000239772">
    <property type="component" value="Unassembled WGS sequence"/>
</dbReference>
<keyword evidence="4" id="KW-1185">Reference proteome</keyword>
<protein>
    <recommendedName>
        <fullName evidence="5">DUF2865 domain-containing protein</fullName>
    </recommendedName>
</protein>